<feature type="transmembrane region" description="Helical" evidence="7">
    <location>
        <begin position="126"/>
        <end position="149"/>
    </location>
</feature>
<comment type="subcellular location">
    <subcellularLocation>
        <location evidence="1 7">Cell membrane</location>
        <topology evidence="1 7">Multi-pass membrane protein</topology>
    </subcellularLocation>
</comment>
<sequence length="264" mass="28172">MIPAIIWAVLILVPLAYLFIIPFRTQQEYSANPLGIPAGLNFENYATAWNQGQLGTAFANTMAVTAVSVAAIIALSSAAAYALSRWRGRAGSRLFTVFALGLIVPFQLGLPTLYKMWAGAGLVDNLPGVILIQIGAGIPLAVFLYYGFLSGVPRELEEAAKIDGASDLRVFTSLVFPLLKPATATVAILSTITVWNDLIVSLYFLQSKANQTLPKATIGFQSTFNNDVPVFFACAVLSLVPVLIAFIALQKFVLSGLTAGALRS</sequence>
<feature type="transmembrane region" description="Helical" evidence="7">
    <location>
        <begin position="5"/>
        <end position="23"/>
    </location>
</feature>
<dbReference type="Proteomes" id="UP000297403">
    <property type="component" value="Unassembled WGS sequence"/>
</dbReference>
<evidence type="ECO:0000256" key="3">
    <source>
        <dbReference type="ARBA" id="ARBA00022475"/>
    </source>
</evidence>
<keyword evidence="10" id="KW-1185">Reference proteome</keyword>
<keyword evidence="3" id="KW-1003">Cell membrane</keyword>
<dbReference type="Pfam" id="PF00528">
    <property type="entry name" value="BPD_transp_1"/>
    <property type="match status" value="1"/>
</dbReference>
<dbReference type="GO" id="GO:0055085">
    <property type="term" value="P:transmembrane transport"/>
    <property type="evidence" value="ECO:0007669"/>
    <property type="project" value="InterPro"/>
</dbReference>
<accession>A0AAQ2HG19</accession>
<keyword evidence="5 7" id="KW-1133">Transmembrane helix</keyword>
<dbReference type="PROSITE" id="PS50928">
    <property type="entry name" value="ABC_TM1"/>
    <property type="match status" value="1"/>
</dbReference>
<evidence type="ECO:0000259" key="8">
    <source>
        <dbReference type="PROSITE" id="PS50928"/>
    </source>
</evidence>
<feature type="transmembrane region" description="Helical" evidence="7">
    <location>
        <begin position="170"/>
        <end position="195"/>
    </location>
</feature>
<dbReference type="InterPro" id="IPR035906">
    <property type="entry name" value="MetI-like_sf"/>
</dbReference>
<dbReference type="EMBL" id="SOFY01000019">
    <property type="protein sequence ID" value="TFC50491.1"/>
    <property type="molecule type" value="Genomic_DNA"/>
</dbReference>
<keyword evidence="4 7" id="KW-0812">Transmembrane</keyword>
<keyword evidence="6 7" id="KW-0472">Membrane</keyword>
<evidence type="ECO:0000256" key="4">
    <source>
        <dbReference type="ARBA" id="ARBA00022692"/>
    </source>
</evidence>
<evidence type="ECO:0000256" key="1">
    <source>
        <dbReference type="ARBA" id="ARBA00004651"/>
    </source>
</evidence>
<dbReference type="InterPro" id="IPR000515">
    <property type="entry name" value="MetI-like"/>
</dbReference>
<dbReference type="GO" id="GO:0005886">
    <property type="term" value="C:plasma membrane"/>
    <property type="evidence" value="ECO:0007669"/>
    <property type="project" value="UniProtKB-SubCell"/>
</dbReference>
<feature type="domain" description="ABC transmembrane type-1" evidence="8">
    <location>
        <begin position="58"/>
        <end position="249"/>
    </location>
</feature>
<dbReference type="RefSeq" id="WP_134434714.1">
    <property type="nucleotide sequence ID" value="NZ_SOFY01000019.1"/>
</dbReference>
<feature type="transmembrane region" description="Helical" evidence="7">
    <location>
        <begin position="57"/>
        <end position="82"/>
    </location>
</feature>
<dbReference type="PANTHER" id="PTHR43744">
    <property type="entry name" value="ABC TRANSPORTER PERMEASE PROTEIN MG189-RELATED-RELATED"/>
    <property type="match status" value="1"/>
</dbReference>
<keyword evidence="2 7" id="KW-0813">Transport</keyword>
<evidence type="ECO:0000256" key="7">
    <source>
        <dbReference type="RuleBase" id="RU363032"/>
    </source>
</evidence>
<evidence type="ECO:0000256" key="5">
    <source>
        <dbReference type="ARBA" id="ARBA00022989"/>
    </source>
</evidence>
<feature type="transmembrane region" description="Helical" evidence="7">
    <location>
        <begin position="94"/>
        <end position="114"/>
    </location>
</feature>
<dbReference type="PANTHER" id="PTHR43744:SF12">
    <property type="entry name" value="ABC TRANSPORTER PERMEASE PROTEIN MG189-RELATED"/>
    <property type="match status" value="1"/>
</dbReference>
<dbReference type="AlphaFoldDB" id="A0AAQ2HG19"/>
<dbReference type="SUPFAM" id="SSF161098">
    <property type="entry name" value="MetI-like"/>
    <property type="match status" value="1"/>
</dbReference>
<comment type="similarity">
    <text evidence="7">Belongs to the binding-protein-dependent transport system permease family.</text>
</comment>
<name>A0AAQ2HG19_9MICO</name>
<comment type="caution">
    <text evidence="9">The sequence shown here is derived from an EMBL/GenBank/DDBJ whole genome shotgun (WGS) entry which is preliminary data.</text>
</comment>
<evidence type="ECO:0000256" key="2">
    <source>
        <dbReference type="ARBA" id="ARBA00022448"/>
    </source>
</evidence>
<gene>
    <name evidence="9" type="ORF">E3O49_04820</name>
</gene>
<protein>
    <submittedName>
        <fullName evidence="9">Carbohydrate ABC transporter permease</fullName>
    </submittedName>
</protein>
<organism evidence="9 10">
    <name type="scientific">Cryobacterium shii</name>
    <dbReference type="NCBI Taxonomy" id="1259235"/>
    <lineage>
        <taxon>Bacteria</taxon>
        <taxon>Bacillati</taxon>
        <taxon>Actinomycetota</taxon>
        <taxon>Actinomycetes</taxon>
        <taxon>Micrococcales</taxon>
        <taxon>Microbacteriaceae</taxon>
        <taxon>Cryobacterium</taxon>
    </lineage>
</organism>
<dbReference type="CDD" id="cd06261">
    <property type="entry name" value="TM_PBP2"/>
    <property type="match status" value="1"/>
</dbReference>
<evidence type="ECO:0000313" key="10">
    <source>
        <dbReference type="Proteomes" id="UP000297403"/>
    </source>
</evidence>
<evidence type="ECO:0000313" key="9">
    <source>
        <dbReference type="EMBL" id="TFC50491.1"/>
    </source>
</evidence>
<feature type="transmembrane region" description="Helical" evidence="7">
    <location>
        <begin position="230"/>
        <end position="249"/>
    </location>
</feature>
<evidence type="ECO:0000256" key="6">
    <source>
        <dbReference type="ARBA" id="ARBA00023136"/>
    </source>
</evidence>
<proteinExistence type="inferred from homology"/>
<dbReference type="Gene3D" id="1.10.3720.10">
    <property type="entry name" value="MetI-like"/>
    <property type="match status" value="1"/>
</dbReference>
<reference evidence="9 10" key="1">
    <citation type="submission" date="2019-03" db="EMBL/GenBank/DDBJ databases">
        <title>Genomics of glacier-inhabiting Cryobacterium strains.</title>
        <authorList>
            <person name="Liu Q."/>
            <person name="Xin Y.-H."/>
        </authorList>
    </citation>
    <scope>NUCLEOTIDE SEQUENCE [LARGE SCALE GENOMIC DNA]</scope>
    <source>
        <strain evidence="10">TMT1-22</strain>
    </source>
</reference>